<reference evidence="4" key="1">
    <citation type="submission" date="2021-01" db="EMBL/GenBank/DDBJ databases">
        <title>Fulvivirga kasyanovii gen. nov., sp nov., a novel member of the phylum Bacteroidetes isolated from seawater in a mussel farm.</title>
        <authorList>
            <person name="Zhao L.-H."/>
            <person name="Wang Z.-J."/>
        </authorList>
    </citation>
    <scope>NUCLEOTIDE SEQUENCE</scope>
    <source>
        <strain evidence="4">29W222</strain>
    </source>
</reference>
<sequence>MKTRIFNFLIVALLMSFVMACGNKSSESEVTEGEVAHDHEMEGESHDHEGGAKSEEVADVIITVEDFMHLSEKVAKSITESYLQLKDALVESDADKSKEAASSILAALEGTETTTAVKGLKEDAQHIVDTDELEHIREHFDMMSQNVYVLAKAKKTGVTLYKQFCPMAFDNSGAFWLSSSEEIKNPYFGDKMLKCGKVQETIAAN</sequence>
<feature type="region of interest" description="Disordered" evidence="1">
    <location>
        <begin position="28"/>
        <end position="53"/>
    </location>
</feature>
<organism evidence="4 5">
    <name type="scientific">Fulvivirga marina</name>
    <dbReference type="NCBI Taxonomy" id="2494733"/>
    <lineage>
        <taxon>Bacteria</taxon>
        <taxon>Pseudomonadati</taxon>
        <taxon>Bacteroidota</taxon>
        <taxon>Cytophagia</taxon>
        <taxon>Cytophagales</taxon>
        <taxon>Fulvivirgaceae</taxon>
        <taxon>Fulvivirga</taxon>
    </lineage>
</organism>
<comment type="caution">
    <text evidence="4">The sequence shown here is derived from an EMBL/GenBank/DDBJ whole genome shotgun (WGS) entry which is preliminary data.</text>
</comment>
<dbReference type="InterPro" id="IPR021782">
    <property type="entry name" value="DUF3347"/>
</dbReference>
<feature type="compositionally biased region" description="Basic and acidic residues" evidence="1">
    <location>
        <begin position="34"/>
        <end position="53"/>
    </location>
</feature>
<protein>
    <submittedName>
        <fullName evidence="4">DUF3347 domain-containing protein</fullName>
    </submittedName>
</protein>
<evidence type="ECO:0000256" key="2">
    <source>
        <dbReference type="SAM" id="SignalP"/>
    </source>
</evidence>
<keyword evidence="5" id="KW-1185">Reference proteome</keyword>
<dbReference type="EMBL" id="JAEUGD010000042">
    <property type="protein sequence ID" value="MBL6447149.1"/>
    <property type="molecule type" value="Genomic_DNA"/>
</dbReference>
<feature type="chain" id="PRO_5037279189" evidence="2">
    <location>
        <begin position="21"/>
        <end position="205"/>
    </location>
</feature>
<dbReference type="RefSeq" id="WP_202856675.1">
    <property type="nucleotide sequence ID" value="NZ_JAEUGD010000042.1"/>
</dbReference>
<name>A0A937FW63_9BACT</name>
<gene>
    <name evidence="4" type="ORF">JMN32_12580</name>
</gene>
<dbReference type="PROSITE" id="PS51257">
    <property type="entry name" value="PROKAR_LIPOPROTEIN"/>
    <property type="match status" value="1"/>
</dbReference>
<evidence type="ECO:0000313" key="4">
    <source>
        <dbReference type="EMBL" id="MBL6447149.1"/>
    </source>
</evidence>
<accession>A0A937FW63</accession>
<dbReference type="Pfam" id="PF11827">
    <property type="entry name" value="DUF3347"/>
    <property type="match status" value="1"/>
</dbReference>
<feature type="signal peptide" evidence="2">
    <location>
        <begin position="1"/>
        <end position="20"/>
    </location>
</feature>
<evidence type="ECO:0000259" key="3">
    <source>
        <dbReference type="Pfam" id="PF11827"/>
    </source>
</evidence>
<proteinExistence type="predicted"/>
<evidence type="ECO:0000256" key="1">
    <source>
        <dbReference type="SAM" id="MobiDB-lite"/>
    </source>
</evidence>
<dbReference type="Proteomes" id="UP000614216">
    <property type="component" value="Unassembled WGS sequence"/>
</dbReference>
<dbReference type="AlphaFoldDB" id="A0A937FW63"/>
<feature type="domain" description="DUF3347" evidence="3">
    <location>
        <begin position="78"/>
        <end position="155"/>
    </location>
</feature>
<keyword evidence="2" id="KW-0732">Signal</keyword>
<evidence type="ECO:0000313" key="5">
    <source>
        <dbReference type="Proteomes" id="UP000614216"/>
    </source>
</evidence>